<evidence type="ECO:0000313" key="3">
    <source>
        <dbReference type="Proteomes" id="UP000703269"/>
    </source>
</evidence>
<feature type="compositionally biased region" description="Basic and acidic residues" evidence="1">
    <location>
        <begin position="825"/>
        <end position="834"/>
    </location>
</feature>
<gene>
    <name evidence="2" type="ORF">PsYK624_017230</name>
</gene>
<protein>
    <submittedName>
        <fullName evidence="2">Arrestin-N domain-containing protein</fullName>
    </submittedName>
</protein>
<accession>A0A9P3L8L9</accession>
<feature type="compositionally biased region" description="Basic and acidic residues" evidence="1">
    <location>
        <begin position="477"/>
        <end position="487"/>
    </location>
</feature>
<feature type="compositionally biased region" description="Low complexity" evidence="1">
    <location>
        <begin position="978"/>
        <end position="997"/>
    </location>
</feature>
<feature type="region of interest" description="Disordered" evidence="1">
    <location>
        <begin position="589"/>
        <end position="625"/>
    </location>
</feature>
<dbReference type="InterPro" id="IPR014752">
    <property type="entry name" value="Arrestin-like_C"/>
</dbReference>
<comment type="caution">
    <text evidence="2">The sequence shown here is derived from an EMBL/GenBank/DDBJ whole genome shotgun (WGS) entry which is preliminary data.</text>
</comment>
<feature type="compositionally biased region" description="Polar residues" evidence="1">
    <location>
        <begin position="835"/>
        <end position="867"/>
    </location>
</feature>
<dbReference type="OrthoDB" id="298939at2759"/>
<proteinExistence type="predicted"/>
<dbReference type="AlphaFoldDB" id="A0A9P3L8L9"/>
<sequence length="1098" mass="117341">MATSASKPEPMNATTHHPKVRTTLKFADTLFVAGGAVSGKMEMECKADKGLGISVIMVELFAIEEITSRDHSATQTFLHSRRVFQGPGLPPSNAVHPFPMPDEPVLPMNYHHARRGTTSFLFRFPLPETSPSSINFGSGVAQLRYEVRATVGVAYKGERRLVTDKKAVDVVEMYRDDPSRPEPEGIHVGENGKILMQGKVLGGMLVAGQPACVELLVKNHSTKKNTGLNVTLSRNLQLANLAPNEKPPLRLSDTLTSVAFQGPEFVIHPGVEGVANLVFDVPPQARSLRGGVRDGGEDGRTSQHLFEVRGTVTICLSLGFGSKDLYLELPVAIFNPAALPDPSYVPYLPDIRPYSPPGMPGDVYYSPYTSPPPPTMSPPLYNHGLPPASPPILPFVDQGRVWLPPLSPSPYTGNRPVYSPLPYPAYPAEHAAQYVSPARPSSAEPIASQTLYSSAPVLPPPSTAQQLLGATSTEQAEAERVEGKGERASRITHHLRLSSRARSVSPLSHKFAVPPAEGLSGLSLHVPAHAATSPHDGTMSPVGHASTSSDVASPRPMPSPKQTYTVDPFTHLTIGRSERVRTLERIAAETDEANKDMSSSVPDLTLERDKTLPPPPVPSQKGHLAAQPSVHLANIFAHPEDDDGGVAPPTPTLNALASPKAALGQLGGLDALEARLLAEVGTRKVEQGSDRPDVRTVLPIAIPKPDTFIDPNIDSAISSLSLPGLGVDERTERLSREAPTTALSDRGRPRVRDIGAGSKDEPPPKTESEKTRKKKSGQKVQGDPVKEKELQRLRKAAQGRVAAWLGSIDPETPPQPVTPLSAEATPERSQDRKSPIQSGPVVSQSPPRSTTVAQADNAESQPAGSESETPRASKLIEDKPNPRSSGFMPIRPRDDQASPPEGQKPSQPPRKAPKFVWPQRQADPEVRYDVRSARGGRGGKVTAVAAIWAQASDQKPAVSPPKSPPPPSKKLVDWSKTPLRAPLSPSPLSLSSESTSDSKPRTTPASPAAELAARRAKLAKSSSVPAVLSSSLATPMLSSTASLARPAPKLSPVVPTRPPVIQEIPEIKSNGADAKAAPKRELAFGQARLRELIKKYQG</sequence>
<feature type="compositionally biased region" description="Pro residues" evidence="1">
    <location>
        <begin position="958"/>
        <end position="968"/>
    </location>
</feature>
<feature type="compositionally biased region" description="Basic and acidic residues" evidence="1">
    <location>
        <begin position="922"/>
        <end position="932"/>
    </location>
</feature>
<organism evidence="2 3">
    <name type="scientific">Phanerochaete sordida</name>
    <dbReference type="NCBI Taxonomy" id="48140"/>
    <lineage>
        <taxon>Eukaryota</taxon>
        <taxon>Fungi</taxon>
        <taxon>Dikarya</taxon>
        <taxon>Basidiomycota</taxon>
        <taxon>Agaricomycotina</taxon>
        <taxon>Agaricomycetes</taxon>
        <taxon>Polyporales</taxon>
        <taxon>Phanerochaetaceae</taxon>
        <taxon>Phanerochaete</taxon>
    </lineage>
</organism>
<feature type="compositionally biased region" description="Basic and acidic residues" evidence="1">
    <location>
        <begin position="745"/>
        <end position="770"/>
    </location>
</feature>
<keyword evidence="3" id="KW-1185">Reference proteome</keyword>
<feature type="region of interest" description="Disordered" evidence="1">
    <location>
        <begin position="529"/>
        <end position="566"/>
    </location>
</feature>
<dbReference type="Gene3D" id="2.60.40.640">
    <property type="match status" value="1"/>
</dbReference>
<feature type="region of interest" description="Disordered" evidence="1">
    <location>
        <begin position="730"/>
        <end position="1014"/>
    </location>
</feature>
<name>A0A9P3L8L9_9APHY</name>
<dbReference type="EMBL" id="BPQB01000002">
    <property type="protein sequence ID" value="GJE85644.1"/>
    <property type="molecule type" value="Genomic_DNA"/>
</dbReference>
<feature type="compositionally biased region" description="Basic and acidic residues" evidence="1">
    <location>
        <begin position="868"/>
        <end position="881"/>
    </location>
</feature>
<feature type="compositionally biased region" description="Polar residues" evidence="1">
    <location>
        <begin position="463"/>
        <end position="475"/>
    </location>
</feature>
<evidence type="ECO:0000256" key="1">
    <source>
        <dbReference type="SAM" id="MobiDB-lite"/>
    </source>
</evidence>
<evidence type="ECO:0000313" key="2">
    <source>
        <dbReference type="EMBL" id="GJE85644.1"/>
    </source>
</evidence>
<feature type="region of interest" description="Disordered" evidence="1">
    <location>
        <begin position="453"/>
        <end position="487"/>
    </location>
</feature>
<reference evidence="2 3" key="1">
    <citation type="submission" date="2021-08" db="EMBL/GenBank/DDBJ databases">
        <title>Draft Genome Sequence of Phanerochaete sordida strain YK-624.</title>
        <authorList>
            <person name="Mori T."/>
            <person name="Dohra H."/>
            <person name="Suzuki T."/>
            <person name="Kawagishi H."/>
            <person name="Hirai H."/>
        </authorList>
    </citation>
    <scope>NUCLEOTIDE SEQUENCE [LARGE SCALE GENOMIC DNA]</scope>
    <source>
        <strain evidence="2 3">YK-624</strain>
    </source>
</reference>
<dbReference type="Proteomes" id="UP000703269">
    <property type="component" value="Unassembled WGS sequence"/>
</dbReference>